<evidence type="ECO:0000313" key="2">
    <source>
        <dbReference type="Proteomes" id="UP000031623"/>
    </source>
</evidence>
<protein>
    <submittedName>
        <fullName evidence="1">Uncharacterized protein</fullName>
    </submittedName>
</protein>
<dbReference type="Proteomes" id="UP000031623">
    <property type="component" value="Chromosome"/>
</dbReference>
<dbReference type="OrthoDB" id="9946968at2"/>
<dbReference type="KEGG" id="tig:THII_0880"/>
<reference evidence="1 2" key="1">
    <citation type="journal article" date="2014" name="ISME J.">
        <title>Ecophysiology of Thioploca ingrica as revealed by the complete genome sequence supplemented with proteomic evidence.</title>
        <authorList>
            <person name="Kojima H."/>
            <person name="Ogura Y."/>
            <person name="Yamamoto N."/>
            <person name="Togashi T."/>
            <person name="Mori H."/>
            <person name="Watanabe T."/>
            <person name="Nemoto F."/>
            <person name="Kurokawa K."/>
            <person name="Hayashi T."/>
            <person name="Fukui M."/>
        </authorList>
    </citation>
    <scope>NUCLEOTIDE SEQUENCE [LARGE SCALE GENOMIC DNA]</scope>
</reference>
<sequence>MRYAILLVLIMSNLLGITSYALSLDIINHIDIKAIKSINLQKINNEFKAEVVVQFSTSAEAAVKFKQADFVITFTNGKDQEIHLGKTQPAEIIFPASESGNEELTEQKLDVLVGEDNLETINRLLKLFNLIGNPNSEFAMILTGSTEVGVKSKRGWIYQGRVQLENFTFHPTIQREVLFK</sequence>
<accession>A0A090AIG1</accession>
<dbReference type="AlphaFoldDB" id="A0A090AIG1"/>
<organism evidence="1 2">
    <name type="scientific">Thioploca ingrica</name>
    <dbReference type="NCBI Taxonomy" id="40754"/>
    <lineage>
        <taxon>Bacteria</taxon>
        <taxon>Pseudomonadati</taxon>
        <taxon>Pseudomonadota</taxon>
        <taxon>Gammaproteobacteria</taxon>
        <taxon>Thiotrichales</taxon>
        <taxon>Thiotrichaceae</taxon>
        <taxon>Thioploca</taxon>
    </lineage>
</organism>
<dbReference type="HOGENOM" id="CLU_1495533_0_0_6"/>
<keyword evidence="2" id="KW-1185">Reference proteome</keyword>
<gene>
    <name evidence="1" type="ORF">THII_0880</name>
</gene>
<dbReference type="EMBL" id="AP014633">
    <property type="protein sequence ID" value="BAP55177.1"/>
    <property type="molecule type" value="Genomic_DNA"/>
</dbReference>
<proteinExistence type="predicted"/>
<name>A0A090AIG1_9GAMM</name>
<evidence type="ECO:0000313" key="1">
    <source>
        <dbReference type="EMBL" id="BAP55177.1"/>
    </source>
</evidence>